<name>A0A9Q1GS75_9CARY</name>
<dbReference type="Proteomes" id="UP001153076">
    <property type="component" value="Unassembled WGS sequence"/>
</dbReference>
<evidence type="ECO:0000256" key="1">
    <source>
        <dbReference type="SAM" id="MobiDB-lite"/>
    </source>
</evidence>
<feature type="region of interest" description="Disordered" evidence="1">
    <location>
        <begin position="161"/>
        <end position="189"/>
    </location>
</feature>
<dbReference type="EMBL" id="JAKOGI010001526">
    <property type="protein sequence ID" value="KAJ8425173.1"/>
    <property type="molecule type" value="Genomic_DNA"/>
</dbReference>
<protein>
    <submittedName>
        <fullName evidence="2">Uncharacterized protein</fullName>
    </submittedName>
</protein>
<evidence type="ECO:0000313" key="3">
    <source>
        <dbReference type="Proteomes" id="UP001153076"/>
    </source>
</evidence>
<accession>A0A9Q1GS75</accession>
<sequence length="189" mass="20534">MDGVGATIHNAQVMRLAQCYHETVAISTIKGNPQCRAFHTSLLAIESMRLSSTQRAARVRAGRREESSSEEVAIDDAAPEGAASPYVSVERSASRPSHPLPKDFNVLCPYFSLAEAEATTAELELPEIVQATFYAMLLNQMLELDVVHEYTVERMKSLLPDEVDVKAARDGQKEGSGSADPPAPSSDEE</sequence>
<keyword evidence="3" id="KW-1185">Reference proteome</keyword>
<feature type="region of interest" description="Disordered" evidence="1">
    <location>
        <begin position="58"/>
        <end position="77"/>
    </location>
</feature>
<proteinExistence type="predicted"/>
<gene>
    <name evidence="2" type="ORF">Cgig2_013327</name>
</gene>
<organism evidence="2 3">
    <name type="scientific">Carnegiea gigantea</name>
    <dbReference type="NCBI Taxonomy" id="171969"/>
    <lineage>
        <taxon>Eukaryota</taxon>
        <taxon>Viridiplantae</taxon>
        <taxon>Streptophyta</taxon>
        <taxon>Embryophyta</taxon>
        <taxon>Tracheophyta</taxon>
        <taxon>Spermatophyta</taxon>
        <taxon>Magnoliopsida</taxon>
        <taxon>eudicotyledons</taxon>
        <taxon>Gunneridae</taxon>
        <taxon>Pentapetalae</taxon>
        <taxon>Caryophyllales</taxon>
        <taxon>Cactineae</taxon>
        <taxon>Cactaceae</taxon>
        <taxon>Cactoideae</taxon>
        <taxon>Echinocereeae</taxon>
        <taxon>Carnegiea</taxon>
    </lineage>
</organism>
<evidence type="ECO:0000313" key="2">
    <source>
        <dbReference type="EMBL" id="KAJ8425173.1"/>
    </source>
</evidence>
<feature type="compositionally biased region" description="Basic and acidic residues" evidence="1">
    <location>
        <begin position="163"/>
        <end position="173"/>
    </location>
</feature>
<dbReference type="AlphaFoldDB" id="A0A9Q1GS75"/>
<feature type="compositionally biased region" description="Acidic residues" evidence="1">
    <location>
        <begin position="68"/>
        <end position="77"/>
    </location>
</feature>
<reference evidence="2" key="1">
    <citation type="submission" date="2022-04" db="EMBL/GenBank/DDBJ databases">
        <title>Carnegiea gigantea Genome sequencing and assembly v2.</title>
        <authorList>
            <person name="Copetti D."/>
            <person name="Sanderson M.J."/>
            <person name="Burquez A."/>
            <person name="Wojciechowski M.F."/>
        </authorList>
    </citation>
    <scope>NUCLEOTIDE SEQUENCE</scope>
    <source>
        <strain evidence="2">SGP5-SGP5p</strain>
        <tissue evidence="2">Aerial part</tissue>
    </source>
</reference>
<comment type="caution">
    <text evidence="2">The sequence shown here is derived from an EMBL/GenBank/DDBJ whole genome shotgun (WGS) entry which is preliminary data.</text>
</comment>